<comment type="caution">
    <text evidence="1">The sequence shown here is derived from an EMBL/GenBank/DDBJ whole genome shotgun (WGS) entry which is preliminary data.</text>
</comment>
<protein>
    <submittedName>
        <fullName evidence="1">Uncharacterized protein</fullName>
    </submittedName>
</protein>
<sequence>MTIDDTNQILPVPQRAILPSDSVLSLDADKKTLEMVKASGSGTLPWVHLGQNTSMNLPISGFGSEMFDISYSACALDVATFPTKRIVASGLL</sequence>
<reference evidence="1 2" key="1">
    <citation type="submission" date="2015-12" db="EMBL/GenBank/DDBJ databases">
        <title>Draft genome sequence of Moniliophthora roreri, the causal agent of frosty pod rot of cacao.</title>
        <authorList>
            <person name="Aime M.C."/>
            <person name="Diaz-Valderrama J.R."/>
            <person name="Kijpornyongpan T."/>
            <person name="Phillips-Mora W."/>
        </authorList>
    </citation>
    <scope>NUCLEOTIDE SEQUENCE [LARGE SCALE GENOMIC DNA]</scope>
    <source>
        <strain evidence="1 2">MCA 2952</strain>
    </source>
</reference>
<name>A0A0W0FJU7_MONRR</name>
<evidence type="ECO:0000313" key="1">
    <source>
        <dbReference type="EMBL" id="KTB36621.1"/>
    </source>
</evidence>
<organism evidence="1 2">
    <name type="scientific">Moniliophthora roreri</name>
    <name type="common">Frosty pod rot fungus</name>
    <name type="synonym">Monilia roreri</name>
    <dbReference type="NCBI Taxonomy" id="221103"/>
    <lineage>
        <taxon>Eukaryota</taxon>
        <taxon>Fungi</taxon>
        <taxon>Dikarya</taxon>
        <taxon>Basidiomycota</taxon>
        <taxon>Agaricomycotina</taxon>
        <taxon>Agaricomycetes</taxon>
        <taxon>Agaricomycetidae</taxon>
        <taxon>Agaricales</taxon>
        <taxon>Marasmiineae</taxon>
        <taxon>Marasmiaceae</taxon>
        <taxon>Moniliophthora</taxon>
    </lineage>
</organism>
<dbReference type="EMBL" id="LATX01001892">
    <property type="protein sequence ID" value="KTB36621.1"/>
    <property type="molecule type" value="Genomic_DNA"/>
</dbReference>
<proteinExistence type="predicted"/>
<dbReference type="AlphaFoldDB" id="A0A0W0FJU7"/>
<dbReference type="Proteomes" id="UP000054988">
    <property type="component" value="Unassembled WGS sequence"/>
</dbReference>
<gene>
    <name evidence="1" type="ORF">WG66_10832</name>
</gene>
<evidence type="ECO:0000313" key="2">
    <source>
        <dbReference type="Proteomes" id="UP000054988"/>
    </source>
</evidence>
<accession>A0A0W0FJU7</accession>